<dbReference type="PROSITE" id="PS00095">
    <property type="entry name" value="C5_MTASE_2"/>
    <property type="match status" value="1"/>
</dbReference>
<evidence type="ECO:0000256" key="10">
    <source>
        <dbReference type="RuleBase" id="RU000417"/>
    </source>
</evidence>
<evidence type="ECO:0000256" key="5">
    <source>
        <dbReference type="ARBA" id="ARBA00023125"/>
    </source>
</evidence>
<feature type="compositionally biased region" description="Polar residues" evidence="11">
    <location>
        <begin position="255"/>
        <end position="278"/>
    </location>
</feature>
<keyword evidence="4 8" id="KW-0949">S-adenosyl-L-methionine</keyword>
<feature type="region of interest" description="Disordered" evidence="11">
    <location>
        <begin position="58"/>
        <end position="103"/>
    </location>
</feature>
<dbReference type="GO" id="GO:0003677">
    <property type="term" value="F:DNA binding"/>
    <property type="evidence" value="ECO:0007669"/>
    <property type="project" value="UniProtKB-KW"/>
</dbReference>
<dbReference type="GO" id="GO:0003682">
    <property type="term" value="F:chromatin binding"/>
    <property type="evidence" value="ECO:0007669"/>
    <property type="project" value="InterPro"/>
</dbReference>
<evidence type="ECO:0000313" key="14">
    <source>
        <dbReference type="EMBL" id="WOK92714.1"/>
    </source>
</evidence>
<reference evidence="14 15" key="1">
    <citation type="submission" date="2023-10" db="EMBL/GenBank/DDBJ databases">
        <title>Chromosome-scale genome assembly provides insights into flower coloration mechanisms of Canna indica.</title>
        <authorList>
            <person name="Li C."/>
        </authorList>
    </citation>
    <scope>NUCLEOTIDE SEQUENCE [LARGE SCALE GENOMIC DNA]</scope>
    <source>
        <tissue evidence="14">Flower</tissue>
    </source>
</reference>
<feature type="compositionally biased region" description="Polar residues" evidence="11">
    <location>
        <begin position="335"/>
        <end position="351"/>
    </location>
</feature>
<dbReference type="Gene3D" id="2.30.30.490">
    <property type="match status" value="1"/>
</dbReference>
<evidence type="ECO:0000256" key="8">
    <source>
        <dbReference type="PROSITE-ProRule" id="PRU01016"/>
    </source>
</evidence>
<accession>A0AAQ3JPF3</accession>
<dbReference type="SMART" id="SM00298">
    <property type="entry name" value="CHROMO"/>
    <property type="match status" value="1"/>
</dbReference>
<dbReference type="PROSITE" id="PS50013">
    <property type="entry name" value="CHROMO_2"/>
    <property type="match status" value="1"/>
</dbReference>
<dbReference type="InterPro" id="IPR043151">
    <property type="entry name" value="BAH_sf"/>
</dbReference>
<dbReference type="SMART" id="SM00439">
    <property type="entry name" value="BAH"/>
    <property type="match status" value="1"/>
</dbReference>
<dbReference type="InterPro" id="IPR031303">
    <property type="entry name" value="C5_meth_CS"/>
</dbReference>
<dbReference type="GO" id="GO:0044027">
    <property type="term" value="P:negative regulation of gene expression via chromosomal CpG island methylation"/>
    <property type="evidence" value="ECO:0007669"/>
    <property type="project" value="TreeGrafter"/>
</dbReference>
<evidence type="ECO:0000256" key="1">
    <source>
        <dbReference type="ARBA" id="ARBA00004123"/>
    </source>
</evidence>
<dbReference type="PANTHER" id="PTHR10629:SF34">
    <property type="entry name" value="DNA (CYTOSINE-5)-METHYLTRANSFERASE CMT2"/>
    <property type="match status" value="1"/>
</dbReference>
<dbReference type="InterPro" id="IPR023780">
    <property type="entry name" value="Chromo_domain"/>
</dbReference>
<dbReference type="PROSITE" id="PS00094">
    <property type="entry name" value="C5_MTASE_1"/>
    <property type="match status" value="1"/>
</dbReference>
<evidence type="ECO:0000256" key="9">
    <source>
        <dbReference type="RuleBase" id="RU000416"/>
    </source>
</evidence>
<name>A0AAQ3JPF3_9LILI</name>
<dbReference type="InterPro" id="IPR016197">
    <property type="entry name" value="Chromo-like_dom_sf"/>
</dbReference>
<feature type="active site" evidence="8">
    <location>
        <position position="742"/>
    </location>
</feature>
<dbReference type="Gene3D" id="3.40.50.150">
    <property type="entry name" value="Vaccinia Virus protein VP39"/>
    <property type="match status" value="1"/>
</dbReference>
<dbReference type="InterPro" id="IPR050390">
    <property type="entry name" value="C5-Methyltransferase"/>
</dbReference>
<dbReference type="InterPro" id="IPR001525">
    <property type="entry name" value="C5_MeTfrase"/>
</dbReference>
<organism evidence="14 15">
    <name type="scientific">Canna indica</name>
    <name type="common">Indian-shot</name>
    <dbReference type="NCBI Taxonomy" id="4628"/>
    <lineage>
        <taxon>Eukaryota</taxon>
        <taxon>Viridiplantae</taxon>
        <taxon>Streptophyta</taxon>
        <taxon>Embryophyta</taxon>
        <taxon>Tracheophyta</taxon>
        <taxon>Spermatophyta</taxon>
        <taxon>Magnoliopsida</taxon>
        <taxon>Liliopsida</taxon>
        <taxon>Zingiberales</taxon>
        <taxon>Cannaceae</taxon>
        <taxon>Canna</taxon>
    </lineage>
</organism>
<keyword evidence="5" id="KW-0238">DNA-binding</keyword>
<keyword evidence="15" id="KW-1185">Reference proteome</keyword>
<evidence type="ECO:0000256" key="11">
    <source>
        <dbReference type="SAM" id="MobiDB-lite"/>
    </source>
</evidence>
<dbReference type="AlphaFoldDB" id="A0AAQ3JPF3"/>
<evidence type="ECO:0000256" key="3">
    <source>
        <dbReference type="ARBA" id="ARBA00022679"/>
    </source>
</evidence>
<keyword evidence="3 8" id="KW-0808">Transferase</keyword>
<dbReference type="GO" id="GO:0005634">
    <property type="term" value="C:nucleus"/>
    <property type="evidence" value="ECO:0007669"/>
    <property type="project" value="UniProtKB-SubCell"/>
</dbReference>
<dbReference type="InterPro" id="IPR029063">
    <property type="entry name" value="SAM-dependent_MTases_sf"/>
</dbReference>
<evidence type="ECO:0000256" key="6">
    <source>
        <dbReference type="ARBA" id="ARBA00023242"/>
    </source>
</evidence>
<dbReference type="Pfam" id="PF00385">
    <property type="entry name" value="Chromo"/>
    <property type="match status" value="1"/>
</dbReference>
<dbReference type="InterPro" id="IPR018117">
    <property type="entry name" value="C5_DNA_meth_AS"/>
</dbReference>
<feature type="region of interest" description="Disordered" evidence="11">
    <location>
        <begin position="201"/>
        <end position="356"/>
    </location>
</feature>
<dbReference type="PRINTS" id="PR00105">
    <property type="entry name" value="C5METTRFRASE"/>
</dbReference>
<dbReference type="Pfam" id="PF00145">
    <property type="entry name" value="DNA_methylase"/>
    <property type="match status" value="1"/>
</dbReference>
<comment type="subcellular location">
    <subcellularLocation>
        <location evidence="1">Nucleus</location>
    </subcellularLocation>
</comment>
<dbReference type="InterPro" id="IPR023779">
    <property type="entry name" value="Chromodomain_CS"/>
</dbReference>
<dbReference type="NCBIfam" id="TIGR00675">
    <property type="entry name" value="dcm"/>
    <property type="match status" value="1"/>
</dbReference>
<evidence type="ECO:0000256" key="2">
    <source>
        <dbReference type="ARBA" id="ARBA00022603"/>
    </source>
</evidence>
<comment type="catalytic activity">
    <reaction evidence="7 10">
        <text>a 2'-deoxycytidine in DNA + S-adenosyl-L-methionine = a 5-methyl-2'-deoxycytidine in DNA + S-adenosyl-L-homocysteine + H(+)</text>
        <dbReference type="Rhea" id="RHEA:13681"/>
        <dbReference type="Rhea" id="RHEA-COMP:11369"/>
        <dbReference type="Rhea" id="RHEA-COMP:11370"/>
        <dbReference type="ChEBI" id="CHEBI:15378"/>
        <dbReference type="ChEBI" id="CHEBI:57856"/>
        <dbReference type="ChEBI" id="CHEBI:59789"/>
        <dbReference type="ChEBI" id="CHEBI:85452"/>
        <dbReference type="ChEBI" id="CHEBI:85454"/>
        <dbReference type="EC" id="2.1.1.37"/>
    </reaction>
</comment>
<proteinExistence type="inferred from homology"/>
<sequence>MDGRASPCGSPRTLAPHRSFSNSHPNGIRSAASSADHDSVECDRSGLDQNAERKCGAFNAEADGLPESSTIEKSARRFSDGSPACNGDSDIHLSAPGPQEVEVDSPRIRSRFLDTPGSGLDSAPVINDGFEFQFPTLDEQAIENGGLNGSMWSSAPENSSSKVEAINDVNINFEASYAHRGITRTECAGLSTRKLRSRKPYVGSFTFDQNEKKNSPQRRTSKSTSTRPGSAPVSNADSKIHLPVPKALTPKGSGLRSSSRISTTDNSNPNTIVSNSDCITAPSYEGLMEKGTSRRSPRITMSSIGEGEESNNLKKPENGKSSCLKDLRSPKKLKLSSNKGSPCLANPNTSSRDSKSCNKNEACFFVGEPVPQEEARQRWPYRFMQKDKKGKRRSKTSSIDEEEVFLVVKFHYRQASICGSILDIGECAYVKGPKGKPDYIGRILELFETERGHYYFRVQWFFRAADTVLKAHAADHDKKRLFYSDLQNDNLLDCIISKVRVTRIPTTVLLEPKSVPSCYYYYDMKYSVDYSSFYNMQSEHNNSDLASEKSQKMDLVLLDLYAGCGGMSTGLCLGAHLAGVKLVTRWAVDSCEPACASFRLNHTKTQVRNENADDFCSLLKEWEKLCKRYCGNISKQKDSYSEVSKVKALVRNAGSHSKTRKGEYEVSKLVDICYGDPSNVGKPGLRFKVRWKGFDPSEDTWEPMNNLRNSEERVREFVIDGFKSNILPLPGDVDVVCGGPPCQGISGYNRFRNFSAPLDDERNRQIVVFMDIVQFLKPKYILMENVVDILNFAEATLARYALSRLVSMKYQARLGIMAAGCYGVPQFRLRAFIWGCHPNERLPPFPLPTHEAILKSGCPVEFERNLVGYDEDKPRVLEKALVLEDAIAELPVVTHKEDRDEMPYGQSAHNEFQKYIRTPKDEMWGLSKNSAKKSESKLYDHCPLPLNEDDYSRICQIPRKKGANFRDFPGVIVGPGNTVQFDPKIERILLPSGRPLVPDFAMNFGQGKSSRPFARLWWDEVVPTVITIPNFRCQAILHPEQDRVLTIRECARLQGFPDYYRFHGTVEERYRQIGNAVAIPVGRALGYALAASWLRRSGDGPLMILPSKFSFSHILQDLPASTNVQDLPASTNDNEVGDRV</sequence>
<dbReference type="PANTHER" id="PTHR10629">
    <property type="entry name" value="CYTOSINE-SPECIFIC METHYLTRANSFERASE"/>
    <property type="match status" value="1"/>
</dbReference>
<feature type="domain" description="Chromo" evidence="12">
    <location>
        <begin position="664"/>
        <end position="717"/>
    </location>
</feature>
<dbReference type="Proteomes" id="UP001327560">
    <property type="component" value="Chromosome 1"/>
</dbReference>
<feature type="region of interest" description="Disordered" evidence="11">
    <location>
        <begin position="1"/>
        <end position="46"/>
    </location>
</feature>
<feature type="compositionally biased region" description="Basic and acidic residues" evidence="11">
    <location>
        <begin position="35"/>
        <end position="46"/>
    </location>
</feature>
<feature type="domain" description="BAH" evidence="13">
    <location>
        <begin position="420"/>
        <end position="537"/>
    </location>
</feature>
<dbReference type="EMBL" id="CP136890">
    <property type="protein sequence ID" value="WOK92714.1"/>
    <property type="molecule type" value="Genomic_DNA"/>
</dbReference>
<dbReference type="PROSITE" id="PS51679">
    <property type="entry name" value="SAM_MT_C5"/>
    <property type="match status" value="1"/>
</dbReference>
<dbReference type="SUPFAM" id="SSF54160">
    <property type="entry name" value="Chromo domain-like"/>
    <property type="match status" value="1"/>
</dbReference>
<evidence type="ECO:0000259" key="13">
    <source>
        <dbReference type="PROSITE" id="PS51038"/>
    </source>
</evidence>
<feature type="compositionally biased region" description="Basic and acidic residues" evidence="11">
    <location>
        <begin position="311"/>
        <end position="329"/>
    </location>
</feature>
<dbReference type="Pfam" id="PF01426">
    <property type="entry name" value="BAH"/>
    <property type="match status" value="1"/>
</dbReference>
<evidence type="ECO:0000259" key="12">
    <source>
        <dbReference type="PROSITE" id="PS50013"/>
    </source>
</evidence>
<gene>
    <name evidence="14" type="ORF">Cni_G01405</name>
</gene>
<dbReference type="InterPro" id="IPR000953">
    <property type="entry name" value="Chromo/chromo_shadow_dom"/>
</dbReference>
<keyword evidence="2 8" id="KW-0489">Methyltransferase</keyword>
<evidence type="ECO:0000256" key="4">
    <source>
        <dbReference type="ARBA" id="ARBA00022691"/>
    </source>
</evidence>
<comment type="similarity">
    <text evidence="8 9">Belongs to the class I-like SAM-binding methyltransferase superfamily. C5-methyltransferase family.</text>
</comment>
<evidence type="ECO:0000256" key="7">
    <source>
        <dbReference type="ARBA" id="ARBA00047422"/>
    </source>
</evidence>
<evidence type="ECO:0000313" key="15">
    <source>
        <dbReference type="Proteomes" id="UP001327560"/>
    </source>
</evidence>
<dbReference type="GO" id="GO:0032259">
    <property type="term" value="P:methylation"/>
    <property type="evidence" value="ECO:0007669"/>
    <property type="project" value="UniProtKB-KW"/>
</dbReference>
<protein>
    <recommendedName>
        <fullName evidence="10">Cytosine-specific methyltransferase</fullName>
        <ecNumber evidence="10">2.1.1.37</ecNumber>
    </recommendedName>
</protein>
<dbReference type="PROSITE" id="PS00598">
    <property type="entry name" value="CHROMO_1"/>
    <property type="match status" value="1"/>
</dbReference>
<dbReference type="Gene3D" id="3.90.120.10">
    <property type="entry name" value="DNA Methylase, subunit A, domain 2"/>
    <property type="match status" value="1"/>
</dbReference>
<dbReference type="FunFam" id="3.90.120.10:FF:000003">
    <property type="entry name" value="DNA (cytosine-5)-methyltransferase 1"/>
    <property type="match status" value="1"/>
</dbReference>
<dbReference type="SUPFAM" id="SSF53335">
    <property type="entry name" value="S-adenosyl-L-methionine-dependent methyltransferases"/>
    <property type="match status" value="1"/>
</dbReference>
<keyword evidence="6" id="KW-0539">Nucleus</keyword>
<feature type="compositionally biased region" description="Polar residues" evidence="11">
    <location>
        <begin position="222"/>
        <end position="237"/>
    </location>
</feature>
<dbReference type="InterPro" id="IPR001025">
    <property type="entry name" value="BAH_dom"/>
</dbReference>
<dbReference type="GO" id="GO:0003886">
    <property type="term" value="F:DNA (cytosine-5-)-methyltransferase activity"/>
    <property type="evidence" value="ECO:0007669"/>
    <property type="project" value="UniProtKB-EC"/>
</dbReference>
<dbReference type="PROSITE" id="PS51038">
    <property type="entry name" value="BAH"/>
    <property type="match status" value="1"/>
</dbReference>
<dbReference type="EC" id="2.1.1.37" evidence="10"/>
<dbReference type="CDD" id="cd18635">
    <property type="entry name" value="CD_CMT3_like"/>
    <property type="match status" value="1"/>
</dbReference>